<protein>
    <recommendedName>
        <fullName evidence="3">NACHT domain-containing protein</fullName>
    </recommendedName>
</protein>
<evidence type="ECO:0000256" key="2">
    <source>
        <dbReference type="SAM" id="Coils"/>
    </source>
</evidence>
<feature type="domain" description="NACHT" evidence="3">
    <location>
        <begin position="332"/>
        <end position="480"/>
    </location>
</feature>
<dbReference type="Proteomes" id="UP000696573">
    <property type="component" value="Unassembled WGS sequence"/>
</dbReference>
<dbReference type="PROSITE" id="PS50837">
    <property type="entry name" value="NACHT"/>
    <property type="match status" value="1"/>
</dbReference>
<dbReference type="InterPro" id="IPR007111">
    <property type="entry name" value="NACHT_NTPase"/>
</dbReference>
<accession>A0A9N9V5F5</accession>
<dbReference type="PANTHER" id="PTHR10039:SF15">
    <property type="entry name" value="NACHT DOMAIN-CONTAINING PROTEIN"/>
    <property type="match status" value="1"/>
</dbReference>
<dbReference type="InterPro" id="IPR027417">
    <property type="entry name" value="P-loop_NTPase"/>
</dbReference>
<dbReference type="OrthoDB" id="4772757at2759"/>
<evidence type="ECO:0000256" key="1">
    <source>
        <dbReference type="ARBA" id="ARBA00022737"/>
    </source>
</evidence>
<dbReference type="Gene3D" id="3.40.50.300">
    <property type="entry name" value="P-loop containing nucleotide triphosphate hydrolases"/>
    <property type="match status" value="1"/>
</dbReference>
<sequence length="1082" mass="122253">MTPGSVDDSNSTTNDFLSLFGAARDKFLDSLSPEDKNLYSPCASSDDFVKAIDKLKTAAGRTSTKAAKGLKCLYTLNTFFRPYFDVLSGRVETFFEKLLELLVHLRDAFPRYADVVSLCKDAGSERIRQNVLEVYLDMFEIFQAAVKVFTKSSGKIKRTPVVLGALLWKPFDIRFNSLIQKMNVHRENIEAEVRIWKLKRDDQNYTETMIWRRYISQEMKDTKEECRVLSEEQRLTALEKEADLESRKEILAILRELQAEKRRLEERRLEETAERIQKWLDSSGSAGIRESNSQLREPNTGEWILDDAQYKSWVQPKPDETKSQQSRRFGKNMLWIQGNPGSGKSVLATFLLDTLETEEDECGEKKDTRSCIIFFHFNHPETITPSSAFRSLLQQVLWQGRHDPLIVDKFLFLMTCQKENAPSLVAESPSALISFLQSCVDDQTIVVIDGVDECINHEEFIKGLLEATKASSTKVLALSRVKVEQLQRSVSPEQHLPLPKKKMESDIRLFSHRELKEFIEDGILPDCADGCLNELVDRVALGADGMFLWARLMISFIQSPAHSKDKRLSILREIDFPEGLRKMYQRIFRHIKNSGETAHRLANHLLIWLKYRATAMSTKQTRQALSNAAVWTMGDHSDDILDFEKAALIACAGLVEICPLPSNSEVINILKFSHLSVKEVLDWPNPIFESEDQAGQPLLRLIPASSSFAMNLRLATQCLQQLLYHTPMQPLACKFGTSVSAATVGRALPFTDYAALYWMDHATGSRFELDPESPGPPTTLSSSFLDAFRVFSVELRTFLESPKALSVWLETYYTTQVGTSPSGTKLRSWASWLSDLSQKGLLNVDSQLLGLIFEFRSDLDRIIAIWDDRLRLTPHIVWDEATALNFSAGSLFFFSGGVRVVSRAPQRPSIAGLNERPYISISATSSDSSLLGVLAMWGLKCQNPNSVHSWWVTYDLWPLGGNGQRIANVVANMETCEAYAYSIWLGVVLSISPDAMAFSVRNTIWRLLPDDSCKAQGLSTHVWATPVHYESCSLGDRRTLEGGTYRISFSPTAKYAILSEVWIDSEPILTKTAYELPDPSSL</sequence>
<keyword evidence="2" id="KW-0175">Coiled coil</keyword>
<dbReference type="SUPFAM" id="SSF52540">
    <property type="entry name" value="P-loop containing nucleoside triphosphate hydrolases"/>
    <property type="match status" value="1"/>
</dbReference>
<keyword evidence="1" id="KW-0677">Repeat</keyword>
<evidence type="ECO:0000313" key="4">
    <source>
        <dbReference type="EMBL" id="CAH0017351.1"/>
    </source>
</evidence>
<feature type="coiled-coil region" evidence="2">
    <location>
        <begin position="228"/>
        <end position="274"/>
    </location>
</feature>
<name>A0A9N9V5F5_9HYPO</name>
<dbReference type="EMBL" id="CABFNQ020000506">
    <property type="protein sequence ID" value="CAH0017351.1"/>
    <property type="molecule type" value="Genomic_DNA"/>
</dbReference>
<proteinExistence type="predicted"/>
<dbReference type="Pfam" id="PF24883">
    <property type="entry name" value="NPHP3_N"/>
    <property type="match status" value="1"/>
</dbReference>
<dbReference type="InterPro" id="IPR056884">
    <property type="entry name" value="NPHP3-like_N"/>
</dbReference>
<reference evidence="4" key="1">
    <citation type="submission" date="2021-10" db="EMBL/GenBank/DDBJ databases">
        <authorList>
            <person name="Piombo E."/>
        </authorList>
    </citation>
    <scope>NUCLEOTIDE SEQUENCE</scope>
</reference>
<organism evidence="4 5">
    <name type="scientific">Clonostachys rhizophaga</name>
    <dbReference type="NCBI Taxonomy" id="160324"/>
    <lineage>
        <taxon>Eukaryota</taxon>
        <taxon>Fungi</taxon>
        <taxon>Dikarya</taxon>
        <taxon>Ascomycota</taxon>
        <taxon>Pezizomycotina</taxon>
        <taxon>Sordariomycetes</taxon>
        <taxon>Hypocreomycetidae</taxon>
        <taxon>Hypocreales</taxon>
        <taxon>Bionectriaceae</taxon>
        <taxon>Clonostachys</taxon>
    </lineage>
</organism>
<dbReference type="AlphaFoldDB" id="A0A9N9V5F5"/>
<evidence type="ECO:0000259" key="3">
    <source>
        <dbReference type="PROSITE" id="PS50837"/>
    </source>
</evidence>
<comment type="caution">
    <text evidence="4">The sequence shown here is derived from an EMBL/GenBank/DDBJ whole genome shotgun (WGS) entry which is preliminary data.</text>
</comment>
<keyword evidence="5" id="KW-1185">Reference proteome</keyword>
<evidence type="ECO:0000313" key="5">
    <source>
        <dbReference type="Proteomes" id="UP000696573"/>
    </source>
</evidence>
<gene>
    <name evidence="4" type="ORF">CRHIZ90672A_00007046</name>
</gene>
<dbReference type="PANTHER" id="PTHR10039">
    <property type="entry name" value="AMELOGENIN"/>
    <property type="match status" value="1"/>
</dbReference>